<accession>A0A0C9WJV8</accession>
<dbReference type="HOGENOM" id="CLU_2590124_0_0_1"/>
<feature type="compositionally biased region" description="Basic and acidic residues" evidence="1">
    <location>
        <begin position="60"/>
        <end position="80"/>
    </location>
</feature>
<organism evidence="2 3">
    <name type="scientific">Laccaria amethystina LaAM-08-1</name>
    <dbReference type="NCBI Taxonomy" id="1095629"/>
    <lineage>
        <taxon>Eukaryota</taxon>
        <taxon>Fungi</taxon>
        <taxon>Dikarya</taxon>
        <taxon>Basidiomycota</taxon>
        <taxon>Agaricomycotina</taxon>
        <taxon>Agaricomycetes</taxon>
        <taxon>Agaricomycetidae</taxon>
        <taxon>Agaricales</taxon>
        <taxon>Agaricineae</taxon>
        <taxon>Hydnangiaceae</taxon>
        <taxon>Laccaria</taxon>
    </lineage>
</organism>
<name>A0A0C9WJV8_9AGAR</name>
<feature type="region of interest" description="Disordered" evidence="1">
    <location>
        <begin position="57"/>
        <end position="80"/>
    </location>
</feature>
<protein>
    <submittedName>
        <fullName evidence="2">Uncharacterized protein</fullName>
    </submittedName>
</protein>
<dbReference type="EMBL" id="KN838759">
    <property type="protein sequence ID" value="KIJ95369.1"/>
    <property type="molecule type" value="Genomic_DNA"/>
</dbReference>
<evidence type="ECO:0000313" key="3">
    <source>
        <dbReference type="Proteomes" id="UP000054477"/>
    </source>
</evidence>
<dbReference type="AlphaFoldDB" id="A0A0C9WJV8"/>
<reference evidence="2 3" key="1">
    <citation type="submission" date="2014-04" db="EMBL/GenBank/DDBJ databases">
        <authorList>
            <consortium name="DOE Joint Genome Institute"/>
            <person name="Kuo A."/>
            <person name="Kohler A."/>
            <person name="Nagy L.G."/>
            <person name="Floudas D."/>
            <person name="Copeland A."/>
            <person name="Barry K.W."/>
            <person name="Cichocki N."/>
            <person name="Veneault-Fourrey C."/>
            <person name="LaButti K."/>
            <person name="Lindquist E.A."/>
            <person name="Lipzen A."/>
            <person name="Lundell T."/>
            <person name="Morin E."/>
            <person name="Murat C."/>
            <person name="Sun H."/>
            <person name="Tunlid A."/>
            <person name="Henrissat B."/>
            <person name="Grigoriev I.V."/>
            <person name="Hibbett D.S."/>
            <person name="Martin F."/>
            <person name="Nordberg H.P."/>
            <person name="Cantor M.N."/>
            <person name="Hua S.X."/>
        </authorList>
    </citation>
    <scope>NUCLEOTIDE SEQUENCE [LARGE SCALE GENOMIC DNA]</scope>
    <source>
        <strain evidence="2 3">LaAM-08-1</strain>
    </source>
</reference>
<sequence>MIVVCRRGESSEPESANLGPWAQGVLLGSDTCDINSLRRREWNVGMLCYLRRLRSGLRNSPKDDYGPGKDEFWEPERVAR</sequence>
<evidence type="ECO:0000256" key="1">
    <source>
        <dbReference type="SAM" id="MobiDB-lite"/>
    </source>
</evidence>
<proteinExistence type="predicted"/>
<dbReference type="Proteomes" id="UP000054477">
    <property type="component" value="Unassembled WGS sequence"/>
</dbReference>
<gene>
    <name evidence="2" type="ORF">K443DRAFT_683097</name>
</gene>
<reference evidence="3" key="2">
    <citation type="submission" date="2015-01" db="EMBL/GenBank/DDBJ databases">
        <title>Evolutionary Origins and Diversification of the Mycorrhizal Mutualists.</title>
        <authorList>
            <consortium name="DOE Joint Genome Institute"/>
            <consortium name="Mycorrhizal Genomics Consortium"/>
            <person name="Kohler A."/>
            <person name="Kuo A."/>
            <person name="Nagy L.G."/>
            <person name="Floudas D."/>
            <person name="Copeland A."/>
            <person name="Barry K.W."/>
            <person name="Cichocki N."/>
            <person name="Veneault-Fourrey C."/>
            <person name="LaButti K."/>
            <person name="Lindquist E.A."/>
            <person name="Lipzen A."/>
            <person name="Lundell T."/>
            <person name="Morin E."/>
            <person name="Murat C."/>
            <person name="Riley R."/>
            <person name="Ohm R."/>
            <person name="Sun H."/>
            <person name="Tunlid A."/>
            <person name="Henrissat B."/>
            <person name="Grigoriev I.V."/>
            <person name="Hibbett D.S."/>
            <person name="Martin F."/>
        </authorList>
    </citation>
    <scope>NUCLEOTIDE SEQUENCE [LARGE SCALE GENOMIC DNA]</scope>
    <source>
        <strain evidence="3">LaAM-08-1</strain>
    </source>
</reference>
<keyword evidence="3" id="KW-1185">Reference proteome</keyword>
<evidence type="ECO:0000313" key="2">
    <source>
        <dbReference type="EMBL" id="KIJ95369.1"/>
    </source>
</evidence>